<feature type="transmembrane region" description="Helical" evidence="1">
    <location>
        <begin position="44"/>
        <end position="65"/>
    </location>
</feature>
<dbReference type="AlphaFoldDB" id="A0A9P6BX08"/>
<gene>
    <name evidence="2" type="ORF">P691DRAFT_800662</name>
</gene>
<dbReference type="OrthoDB" id="3038990at2759"/>
<proteinExistence type="predicted"/>
<feature type="transmembrane region" description="Helical" evidence="1">
    <location>
        <begin position="7"/>
        <end position="29"/>
    </location>
</feature>
<organism evidence="2 3">
    <name type="scientific">Macrolepiota fuliginosa MF-IS2</name>
    <dbReference type="NCBI Taxonomy" id="1400762"/>
    <lineage>
        <taxon>Eukaryota</taxon>
        <taxon>Fungi</taxon>
        <taxon>Dikarya</taxon>
        <taxon>Basidiomycota</taxon>
        <taxon>Agaricomycotina</taxon>
        <taxon>Agaricomycetes</taxon>
        <taxon>Agaricomycetidae</taxon>
        <taxon>Agaricales</taxon>
        <taxon>Agaricineae</taxon>
        <taxon>Agaricaceae</taxon>
        <taxon>Macrolepiota</taxon>
    </lineage>
</organism>
<keyword evidence="3" id="KW-1185">Reference proteome</keyword>
<evidence type="ECO:0000313" key="2">
    <source>
        <dbReference type="EMBL" id="KAF9440965.1"/>
    </source>
</evidence>
<protein>
    <submittedName>
        <fullName evidence="2">Uncharacterized protein</fullName>
    </submittedName>
</protein>
<dbReference type="Proteomes" id="UP000807342">
    <property type="component" value="Unassembled WGS sequence"/>
</dbReference>
<keyword evidence="1" id="KW-0472">Membrane</keyword>
<feature type="transmembrane region" description="Helical" evidence="1">
    <location>
        <begin position="111"/>
        <end position="132"/>
    </location>
</feature>
<accession>A0A9P6BX08</accession>
<name>A0A9P6BX08_9AGAR</name>
<feature type="transmembrane region" description="Helical" evidence="1">
    <location>
        <begin position="170"/>
        <end position="192"/>
    </location>
</feature>
<sequence length="243" mass="27266">MERGIRAVNVCFITSRLWVGSDCSVIYILNITRPVAVPVGNCDLIYIISGCFCILSISSSSFLFLRRVQAVYADNRWVQWFFFILWLVYCGLEFTVPIGTRHCIDSETSHYVLAGAFSPIIFDTLVFLAISFKVGSSHTTQDTRVTRDTLVSGKALPRLSRAVLQGGQQYYLITAGSVSVIPGVILCLPSTSPMYRNMFAYPEVALAASMAYRVYRNIKLFDRKVELSQLPVSSLHFVGEYHE</sequence>
<dbReference type="EMBL" id="MU152140">
    <property type="protein sequence ID" value="KAF9440965.1"/>
    <property type="molecule type" value="Genomic_DNA"/>
</dbReference>
<keyword evidence="1" id="KW-0812">Transmembrane</keyword>
<keyword evidence="1" id="KW-1133">Transmembrane helix</keyword>
<evidence type="ECO:0000256" key="1">
    <source>
        <dbReference type="SAM" id="Phobius"/>
    </source>
</evidence>
<feature type="transmembrane region" description="Helical" evidence="1">
    <location>
        <begin position="77"/>
        <end position="99"/>
    </location>
</feature>
<evidence type="ECO:0000313" key="3">
    <source>
        <dbReference type="Proteomes" id="UP000807342"/>
    </source>
</evidence>
<comment type="caution">
    <text evidence="2">The sequence shown here is derived from an EMBL/GenBank/DDBJ whole genome shotgun (WGS) entry which is preliminary data.</text>
</comment>
<reference evidence="2" key="1">
    <citation type="submission" date="2020-11" db="EMBL/GenBank/DDBJ databases">
        <authorList>
            <consortium name="DOE Joint Genome Institute"/>
            <person name="Ahrendt S."/>
            <person name="Riley R."/>
            <person name="Andreopoulos W."/>
            <person name="Labutti K."/>
            <person name="Pangilinan J."/>
            <person name="Ruiz-Duenas F.J."/>
            <person name="Barrasa J.M."/>
            <person name="Sanchez-Garcia M."/>
            <person name="Camarero S."/>
            <person name="Miyauchi S."/>
            <person name="Serrano A."/>
            <person name="Linde D."/>
            <person name="Babiker R."/>
            <person name="Drula E."/>
            <person name="Ayuso-Fernandez I."/>
            <person name="Pacheco R."/>
            <person name="Padilla G."/>
            <person name="Ferreira P."/>
            <person name="Barriuso J."/>
            <person name="Kellner H."/>
            <person name="Castanera R."/>
            <person name="Alfaro M."/>
            <person name="Ramirez L."/>
            <person name="Pisabarro A.G."/>
            <person name="Kuo A."/>
            <person name="Tritt A."/>
            <person name="Lipzen A."/>
            <person name="He G."/>
            <person name="Yan M."/>
            <person name="Ng V."/>
            <person name="Cullen D."/>
            <person name="Martin F."/>
            <person name="Rosso M.-N."/>
            <person name="Henrissat B."/>
            <person name="Hibbett D."/>
            <person name="Martinez A.T."/>
            <person name="Grigoriev I.V."/>
        </authorList>
    </citation>
    <scope>NUCLEOTIDE SEQUENCE</scope>
    <source>
        <strain evidence="2">MF-IS2</strain>
    </source>
</reference>